<feature type="domain" description="ABC transmembrane type-1" evidence="6">
    <location>
        <begin position="345"/>
        <end position="543"/>
    </location>
</feature>
<dbReference type="Pfam" id="PF00528">
    <property type="entry name" value="BPD_transp_1"/>
    <property type="match status" value="2"/>
</dbReference>
<feature type="transmembrane region" description="Helical" evidence="5">
    <location>
        <begin position="349"/>
        <end position="369"/>
    </location>
</feature>
<evidence type="ECO:0000256" key="2">
    <source>
        <dbReference type="ARBA" id="ARBA00022692"/>
    </source>
</evidence>
<evidence type="ECO:0000256" key="3">
    <source>
        <dbReference type="ARBA" id="ARBA00022989"/>
    </source>
</evidence>
<dbReference type="PANTHER" id="PTHR43496">
    <property type="entry name" value="PROTEIN LPLB"/>
    <property type="match status" value="1"/>
</dbReference>
<reference evidence="7 8" key="1">
    <citation type="submission" date="2018-08" db="EMBL/GenBank/DDBJ databases">
        <title>Fulvimarina sp. 85, whole genome shotgun sequence.</title>
        <authorList>
            <person name="Tuo L."/>
        </authorList>
    </citation>
    <scope>NUCLEOTIDE SEQUENCE [LARGE SCALE GENOMIC DNA]</scope>
    <source>
        <strain evidence="7 8">85</strain>
    </source>
</reference>
<evidence type="ECO:0000256" key="5">
    <source>
        <dbReference type="RuleBase" id="RU363032"/>
    </source>
</evidence>
<dbReference type="OrthoDB" id="7056428at2"/>
<accession>A0A371WXR9</accession>
<feature type="transmembrane region" description="Helical" evidence="5">
    <location>
        <begin position="521"/>
        <end position="544"/>
    </location>
</feature>
<dbReference type="CDD" id="cd06261">
    <property type="entry name" value="TM_PBP2"/>
    <property type="match status" value="2"/>
</dbReference>
<dbReference type="GO" id="GO:0005886">
    <property type="term" value="C:plasma membrane"/>
    <property type="evidence" value="ECO:0007669"/>
    <property type="project" value="UniProtKB-SubCell"/>
</dbReference>
<feature type="transmembrane region" description="Helical" evidence="5">
    <location>
        <begin position="103"/>
        <end position="126"/>
    </location>
</feature>
<name>A0A371WXR9_9HYPH</name>
<evidence type="ECO:0000256" key="1">
    <source>
        <dbReference type="ARBA" id="ARBA00004651"/>
    </source>
</evidence>
<dbReference type="InterPro" id="IPR000515">
    <property type="entry name" value="MetI-like"/>
</dbReference>
<dbReference type="InterPro" id="IPR035906">
    <property type="entry name" value="MetI-like_sf"/>
</dbReference>
<evidence type="ECO:0000313" key="7">
    <source>
        <dbReference type="EMBL" id="RFC61782.1"/>
    </source>
</evidence>
<dbReference type="EMBL" id="QURL01000016">
    <property type="protein sequence ID" value="RFC61782.1"/>
    <property type="molecule type" value="Genomic_DNA"/>
</dbReference>
<evidence type="ECO:0000259" key="6">
    <source>
        <dbReference type="PROSITE" id="PS50928"/>
    </source>
</evidence>
<feature type="transmembrane region" description="Helical" evidence="5">
    <location>
        <begin position="413"/>
        <end position="430"/>
    </location>
</feature>
<comment type="subcellular location">
    <subcellularLocation>
        <location evidence="1 5">Cell membrane</location>
        <topology evidence="1 5">Multi-pass membrane protein</topology>
    </subcellularLocation>
</comment>
<dbReference type="AlphaFoldDB" id="A0A371WXR9"/>
<feature type="transmembrane region" description="Helical" evidence="5">
    <location>
        <begin position="381"/>
        <end position="401"/>
    </location>
</feature>
<organism evidence="7 8">
    <name type="scientific">Fulvimarina endophytica</name>
    <dbReference type="NCBI Taxonomy" id="2293836"/>
    <lineage>
        <taxon>Bacteria</taxon>
        <taxon>Pseudomonadati</taxon>
        <taxon>Pseudomonadota</taxon>
        <taxon>Alphaproteobacteria</taxon>
        <taxon>Hyphomicrobiales</taxon>
        <taxon>Aurantimonadaceae</taxon>
        <taxon>Fulvimarina</taxon>
    </lineage>
</organism>
<feature type="transmembrane region" description="Helical" evidence="5">
    <location>
        <begin position="243"/>
        <end position="265"/>
    </location>
</feature>
<evidence type="ECO:0000256" key="4">
    <source>
        <dbReference type="ARBA" id="ARBA00023136"/>
    </source>
</evidence>
<dbReference type="PROSITE" id="PS50928">
    <property type="entry name" value="ABC_TM1"/>
    <property type="match status" value="2"/>
</dbReference>
<keyword evidence="2 5" id="KW-0812">Transmembrane</keyword>
<comment type="similarity">
    <text evidence="5">Belongs to the binding-protein-dependent transport system permease family.</text>
</comment>
<feature type="transmembrane region" description="Helical" evidence="5">
    <location>
        <begin position="146"/>
        <end position="171"/>
    </location>
</feature>
<dbReference type="GO" id="GO:0055085">
    <property type="term" value="P:transmembrane transport"/>
    <property type="evidence" value="ECO:0007669"/>
    <property type="project" value="InterPro"/>
</dbReference>
<feature type="transmembrane region" description="Helical" evidence="5">
    <location>
        <begin position="72"/>
        <end position="91"/>
    </location>
</feature>
<dbReference type="Proteomes" id="UP000264310">
    <property type="component" value="Unassembled WGS sequence"/>
</dbReference>
<feature type="transmembrane region" description="Helical" evidence="5">
    <location>
        <begin position="463"/>
        <end position="482"/>
    </location>
</feature>
<keyword evidence="5" id="KW-0813">Transport</keyword>
<feature type="domain" description="ABC transmembrane type-1" evidence="6">
    <location>
        <begin position="68"/>
        <end position="266"/>
    </location>
</feature>
<dbReference type="PANTHER" id="PTHR43496:SF1">
    <property type="entry name" value="POLYGALACTURONAN_RHAMNOGALACTURONAN TRANSPORT SYSTEM PERMEASE PROTEIN YTEP"/>
    <property type="match status" value="1"/>
</dbReference>
<keyword evidence="4 5" id="KW-0472">Membrane</keyword>
<feature type="transmembrane region" description="Helical" evidence="5">
    <location>
        <begin position="15"/>
        <end position="41"/>
    </location>
</feature>
<proteinExistence type="inferred from homology"/>
<feature type="transmembrane region" description="Helical" evidence="5">
    <location>
        <begin position="488"/>
        <end position="509"/>
    </location>
</feature>
<protein>
    <submittedName>
        <fullName evidence="7">ABC transporter permease subunit</fullName>
    </submittedName>
</protein>
<dbReference type="RefSeq" id="WP_116684940.1">
    <property type="nucleotide sequence ID" value="NZ_QURL01000016.1"/>
</dbReference>
<keyword evidence="3 5" id="KW-1133">Transmembrane helix</keyword>
<comment type="caution">
    <text evidence="7">The sequence shown here is derived from an EMBL/GenBank/DDBJ whole genome shotgun (WGS) entry which is preliminary data.</text>
</comment>
<sequence length="554" mass="59304">MTTLAPRGRATSDAAVGWCLTLIVAVPFVVFLVVPLASILVRGFETPDGLGLQNFTQTFGSARFWDLTVNSLAMAGLSTVIVVSLAYGYAYALQRTAVPLKPFLRIACLVPLFAPSLVQAQGLVLLLGRNGFLNRFLGFDIDIYGFWGVVIASSLYAFPYAFLILSAALAVADARIYDSAEALGAGPLRIFKDATLPATRFGLVSACFIAFTLVVTDFGNPIVIGGDFSVLATEMYNQVIGQAQFGLGAVIGIVLLVPAIVTKLLNNTLSGRTHAIITDGARPLTIEPSPMRDLCWSLFVYGLVAVILSVPLIVLIASFTQLWPYNMAFSLRHYHFDVQNGLAPFKNSLIVSASAATIGVVLSTLAALVANRFRTALSGPIGFLSILPSAVPGMVLGLGYLVTFNDPANPLGFLYGTLTLLVVMITYYNFANAYLTASTSLGQIGKTFDEASTMLGGSRLTTLFKITLPLLWPTMIGMWVFYFMRTMVTLSAIIFLITPSTQMASVSVLQLSDRGAINQAAAFSICIMAVVVLCLALVRGLLILTGNRHVALIR</sequence>
<keyword evidence="8" id="KW-1185">Reference proteome</keyword>
<gene>
    <name evidence="7" type="ORF">DYI37_19460</name>
</gene>
<dbReference type="Gene3D" id="1.10.3720.10">
    <property type="entry name" value="MetI-like"/>
    <property type="match status" value="2"/>
</dbReference>
<evidence type="ECO:0000313" key="8">
    <source>
        <dbReference type="Proteomes" id="UP000264310"/>
    </source>
</evidence>
<feature type="transmembrane region" description="Helical" evidence="5">
    <location>
        <begin position="201"/>
        <end position="223"/>
    </location>
</feature>
<dbReference type="SUPFAM" id="SSF161098">
    <property type="entry name" value="MetI-like"/>
    <property type="match status" value="2"/>
</dbReference>
<feature type="transmembrane region" description="Helical" evidence="5">
    <location>
        <begin position="298"/>
        <end position="323"/>
    </location>
</feature>